<evidence type="ECO:0000313" key="2">
    <source>
        <dbReference type="Proteomes" id="UP000031443"/>
    </source>
</evidence>
<sequence length="183" mass="19183">MEEPSLVDFSTPPLREAEAMSTREHLPLTEHGADTTLSLCPCGEPLAAGKWSDVEGKGYNSQGQLQAPTFQAGAWGSSVKGAAVPVPAGYCERGGSPCAGRAGLGFLRQRQFGGSLTPQAALRQQFSGSFTLLPAAAAIRQQLLSSDALPGAAKMVEPTLTTAQDTWIIPAVVGQRIPKSEQY</sequence>
<evidence type="ECO:0000313" key="1">
    <source>
        <dbReference type="EMBL" id="EMP25009.1"/>
    </source>
</evidence>
<dbReference type="AlphaFoldDB" id="M7AKQ0"/>
<dbReference type="Proteomes" id="UP000031443">
    <property type="component" value="Unassembled WGS sequence"/>
</dbReference>
<accession>M7AKQ0</accession>
<protein>
    <submittedName>
        <fullName evidence="1">Uncharacterized protein</fullName>
    </submittedName>
</protein>
<organism evidence="1 2">
    <name type="scientific">Chelonia mydas</name>
    <name type="common">Green sea-turtle</name>
    <name type="synonym">Chelonia agassizi</name>
    <dbReference type="NCBI Taxonomy" id="8469"/>
    <lineage>
        <taxon>Eukaryota</taxon>
        <taxon>Metazoa</taxon>
        <taxon>Chordata</taxon>
        <taxon>Craniata</taxon>
        <taxon>Vertebrata</taxon>
        <taxon>Euteleostomi</taxon>
        <taxon>Archelosauria</taxon>
        <taxon>Testudinata</taxon>
        <taxon>Testudines</taxon>
        <taxon>Cryptodira</taxon>
        <taxon>Durocryptodira</taxon>
        <taxon>Americhelydia</taxon>
        <taxon>Chelonioidea</taxon>
        <taxon>Cheloniidae</taxon>
        <taxon>Chelonia</taxon>
    </lineage>
</organism>
<dbReference type="EMBL" id="KB595324">
    <property type="protein sequence ID" value="EMP25009.1"/>
    <property type="molecule type" value="Genomic_DNA"/>
</dbReference>
<keyword evidence="2" id="KW-1185">Reference proteome</keyword>
<reference evidence="2" key="1">
    <citation type="journal article" date="2013" name="Nat. Genet.">
        <title>The draft genomes of soft-shell turtle and green sea turtle yield insights into the development and evolution of the turtle-specific body plan.</title>
        <authorList>
            <person name="Wang Z."/>
            <person name="Pascual-Anaya J."/>
            <person name="Zadissa A."/>
            <person name="Li W."/>
            <person name="Niimura Y."/>
            <person name="Huang Z."/>
            <person name="Li C."/>
            <person name="White S."/>
            <person name="Xiong Z."/>
            <person name="Fang D."/>
            <person name="Wang B."/>
            <person name="Ming Y."/>
            <person name="Chen Y."/>
            <person name="Zheng Y."/>
            <person name="Kuraku S."/>
            <person name="Pignatelli M."/>
            <person name="Herrero J."/>
            <person name="Beal K."/>
            <person name="Nozawa M."/>
            <person name="Li Q."/>
            <person name="Wang J."/>
            <person name="Zhang H."/>
            <person name="Yu L."/>
            <person name="Shigenobu S."/>
            <person name="Wang J."/>
            <person name="Liu J."/>
            <person name="Flicek P."/>
            <person name="Searle S."/>
            <person name="Wang J."/>
            <person name="Kuratani S."/>
            <person name="Yin Y."/>
            <person name="Aken B."/>
            <person name="Zhang G."/>
            <person name="Irie N."/>
        </authorList>
    </citation>
    <scope>NUCLEOTIDE SEQUENCE [LARGE SCALE GENOMIC DNA]</scope>
</reference>
<proteinExistence type="predicted"/>
<name>M7AKQ0_CHEMY</name>
<gene>
    <name evidence="1" type="ORF">UY3_17905</name>
</gene>